<keyword evidence="1" id="KW-0812">Transmembrane</keyword>
<feature type="transmembrane region" description="Helical" evidence="1">
    <location>
        <begin position="14"/>
        <end position="36"/>
    </location>
</feature>
<comment type="caution">
    <text evidence="2">The sequence shown here is derived from an EMBL/GenBank/DDBJ whole genome shotgun (WGS) entry which is preliminary data.</text>
</comment>
<name>A0ABN0XEF0_9LACT</name>
<evidence type="ECO:0000313" key="2">
    <source>
        <dbReference type="EMBL" id="GAA0361892.1"/>
    </source>
</evidence>
<proteinExistence type="predicted"/>
<keyword evidence="3" id="KW-1185">Reference proteome</keyword>
<reference evidence="2 3" key="1">
    <citation type="journal article" date="2019" name="Int. J. Syst. Evol. Microbiol.">
        <title>The Global Catalogue of Microorganisms (GCM) 10K type strain sequencing project: providing services to taxonomists for standard genome sequencing and annotation.</title>
        <authorList>
            <consortium name="The Broad Institute Genomics Platform"/>
            <consortium name="The Broad Institute Genome Sequencing Center for Infectious Disease"/>
            <person name="Wu L."/>
            <person name="Ma J."/>
        </authorList>
    </citation>
    <scope>NUCLEOTIDE SEQUENCE [LARGE SCALE GENOMIC DNA]</scope>
    <source>
        <strain evidence="2 3">JCM 12662</strain>
    </source>
</reference>
<keyword evidence="1" id="KW-1133">Transmembrane helix</keyword>
<dbReference type="EMBL" id="BAAACW010000080">
    <property type="protein sequence ID" value="GAA0361892.1"/>
    <property type="molecule type" value="Genomic_DNA"/>
</dbReference>
<keyword evidence="1" id="KW-0472">Membrane</keyword>
<dbReference type="Proteomes" id="UP001501166">
    <property type="component" value="Unassembled WGS sequence"/>
</dbReference>
<protein>
    <submittedName>
        <fullName evidence="2">Uncharacterized protein</fullName>
    </submittedName>
</protein>
<gene>
    <name evidence="2" type="ORF">GCM10008932_13130</name>
</gene>
<sequence>MIEINLFEKKETNILPYLILLIFVIGIGIMMLLFFFQGNYYSRLDQQNQTLIHQQADEVALSRDIERVERLTNQNRQTIATLEENAYPIVYLTDSLSEIITNEEERVVLFDLGQADQLLVSLENMTIEAHSKLIDELNDVSYINRVHVTRLTQMNPESDIYQVDLTLDLNEKVLRGEALE</sequence>
<accession>A0ABN0XEF0</accession>
<organism evidence="2 3">
    <name type="scientific">Alkalibacterium iburiense</name>
    <dbReference type="NCBI Taxonomy" id="290589"/>
    <lineage>
        <taxon>Bacteria</taxon>
        <taxon>Bacillati</taxon>
        <taxon>Bacillota</taxon>
        <taxon>Bacilli</taxon>
        <taxon>Lactobacillales</taxon>
        <taxon>Carnobacteriaceae</taxon>
        <taxon>Alkalibacterium</taxon>
    </lineage>
</organism>
<evidence type="ECO:0000313" key="3">
    <source>
        <dbReference type="Proteomes" id="UP001501166"/>
    </source>
</evidence>
<evidence type="ECO:0000256" key="1">
    <source>
        <dbReference type="SAM" id="Phobius"/>
    </source>
</evidence>
<dbReference type="RefSeq" id="WP_343754921.1">
    <property type="nucleotide sequence ID" value="NZ_BAAACW010000080.1"/>
</dbReference>